<name>A0A418NK49_9SPHN</name>
<dbReference type="AlphaFoldDB" id="A0A418NK49"/>
<accession>A0A418NK49</accession>
<evidence type="ECO:0000313" key="1">
    <source>
        <dbReference type="EMBL" id="RIV79549.1"/>
    </source>
</evidence>
<comment type="caution">
    <text evidence="1">The sequence shown here is derived from an EMBL/GenBank/DDBJ whole genome shotgun (WGS) entry which is preliminary data.</text>
</comment>
<protein>
    <submittedName>
        <fullName evidence="1">Uncharacterized protein</fullName>
    </submittedName>
</protein>
<dbReference type="EMBL" id="QXFK01000014">
    <property type="protein sequence ID" value="RIV79549.1"/>
    <property type="molecule type" value="Genomic_DNA"/>
</dbReference>
<gene>
    <name evidence="1" type="ORF">D2V04_06145</name>
</gene>
<reference evidence="1 2" key="1">
    <citation type="submission" date="2018-08" db="EMBL/GenBank/DDBJ databases">
        <title>Altererythrobacter sp.Ery1 and Ery12, the genome sequencing of novel strains in genus Alterythrobacter.</title>
        <authorList>
            <person name="Cheng H."/>
            <person name="Wu Y.-H."/>
            <person name="Fang C."/>
            <person name="Xu X.-W."/>
        </authorList>
    </citation>
    <scope>NUCLEOTIDE SEQUENCE [LARGE SCALE GENOMIC DNA]</scope>
    <source>
        <strain evidence="1 2">Ery1</strain>
    </source>
</reference>
<proteinExistence type="predicted"/>
<dbReference type="OrthoDB" id="8451126at2"/>
<evidence type="ECO:0000313" key="2">
    <source>
        <dbReference type="Proteomes" id="UP000285092"/>
    </source>
</evidence>
<dbReference type="RefSeq" id="WP_119512381.1">
    <property type="nucleotide sequence ID" value="NZ_QXFK01000014.1"/>
</dbReference>
<organism evidence="1 2">
    <name type="scientific">Pelagerythrobacter aerophilus</name>
    <dbReference type="NCBI Taxonomy" id="2306995"/>
    <lineage>
        <taxon>Bacteria</taxon>
        <taxon>Pseudomonadati</taxon>
        <taxon>Pseudomonadota</taxon>
        <taxon>Alphaproteobacteria</taxon>
        <taxon>Sphingomonadales</taxon>
        <taxon>Erythrobacteraceae</taxon>
        <taxon>Pelagerythrobacter</taxon>
    </lineage>
</organism>
<dbReference type="Proteomes" id="UP000285092">
    <property type="component" value="Unassembled WGS sequence"/>
</dbReference>
<sequence length="113" mass="12719">MGLLHILQHSLGVDQYGQGEQYRNYFVTGEGSIDHPICMEAVERGLMIRRAGNALTGEMDLFHVTDAGRAYVAENSPAAPRLTASQRRYRAFLDHDCDLSFGEWLRTYGREVA</sequence>
<keyword evidence="2" id="KW-1185">Reference proteome</keyword>